<dbReference type="InterPro" id="IPR024086">
    <property type="entry name" value="GlmM_arc-type"/>
</dbReference>
<dbReference type="EMBL" id="VBOS01000365">
    <property type="protein sequence ID" value="TMQ51652.1"/>
    <property type="molecule type" value="Genomic_DNA"/>
</dbReference>
<feature type="compositionally biased region" description="Basic residues" evidence="8">
    <location>
        <begin position="457"/>
        <end position="467"/>
    </location>
</feature>
<dbReference type="InterPro" id="IPR005841">
    <property type="entry name" value="Alpha-D-phosphohexomutase_SF"/>
</dbReference>
<proteinExistence type="inferred from homology"/>
<dbReference type="Pfam" id="PF02879">
    <property type="entry name" value="PGM_PMM_II"/>
    <property type="match status" value="1"/>
</dbReference>
<keyword evidence="4 7" id="KW-0479">Metal-binding</keyword>
<dbReference type="GO" id="GO:0000287">
    <property type="term" value="F:magnesium ion binding"/>
    <property type="evidence" value="ECO:0007669"/>
    <property type="project" value="InterPro"/>
</dbReference>
<dbReference type="InterPro" id="IPR005843">
    <property type="entry name" value="A-D-PHexomutase_C"/>
</dbReference>
<keyword evidence="3" id="KW-0597">Phosphoprotein</keyword>
<dbReference type="GO" id="GO:0006048">
    <property type="term" value="P:UDP-N-acetylglucosamine biosynthetic process"/>
    <property type="evidence" value="ECO:0007669"/>
    <property type="project" value="TreeGrafter"/>
</dbReference>
<dbReference type="PANTHER" id="PTHR42946">
    <property type="entry name" value="PHOSPHOHEXOSE MUTASE"/>
    <property type="match status" value="1"/>
</dbReference>
<dbReference type="NCBIfam" id="TIGR03990">
    <property type="entry name" value="Arch_GlmM"/>
    <property type="match status" value="1"/>
</dbReference>
<name>A0A538SJX1_UNCEI</name>
<gene>
    <name evidence="13" type="primary">glmM</name>
    <name evidence="13" type="ORF">E6K72_10220</name>
</gene>
<dbReference type="InterPro" id="IPR036900">
    <property type="entry name" value="A-D-PHexomutase_C_sf"/>
</dbReference>
<evidence type="ECO:0000259" key="9">
    <source>
        <dbReference type="Pfam" id="PF00408"/>
    </source>
</evidence>
<keyword evidence="6 13" id="KW-0413">Isomerase</keyword>
<evidence type="ECO:0000256" key="8">
    <source>
        <dbReference type="SAM" id="MobiDB-lite"/>
    </source>
</evidence>
<comment type="caution">
    <text evidence="13">The sequence shown here is derived from an EMBL/GenBank/DDBJ whole genome shotgun (WGS) entry which is preliminary data.</text>
</comment>
<dbReference type="PROSITE" id="PS00710">
    <property type="entry name" value="PGM_PMM"/>
    <property type="match status" value="1"/>
</dbReference>
<feature type="domain" description="Alpha-D-phosphohexomutase alpha/beta/alpha" evidence="10">
    <location>
        <begin position="10"/>
        <end position="131"/>
    </location>
</feature>
<evidence type="ECO:0000313" key="14">
    <source>
        <dbReference type="Proteomes" id="UP000317716"/>
    </source>
</evidence>
<keyword evidence="5 7" id="KW-0460">Magnesium</keyword>
<dbReference type="Gene3D" id="3.40.120.10">
    <property type="entry name" value="Alpha-D-Glucose-1,6-Bisphosphate, subunit A, domain 3"/>
    <property type="match status" value="3"/>
</dbReference>
<dbReference type="PANTHER" id="PTHR42946:SF1">
    <property type="entry name" value="PHOSPHOGLUCOMUTASE (ALPHA-D-GLUCOSE-1,6-BISPHOSPHATE-DEPENDENT)"/>
    <property type="match status" value="1"/>
</dbReference>
<feature type="domain" description="Alpha-D-phosphohexomutase alpha/beta/alpha" evidence="11">
    <location>
        <begin position="165"/>
        <end position="255"/>
    </location>
</feature>
<dbReference type="InterPro" id="IPR005846">
    <property type="entry name" value="A-D-PHexomutase_a/b/a-III"/>
</dbReference>
<evidence type="ECO:0000259" key="12">
    <source>
        <dbReference type="Pfam" id="PF02880"/>
    </source>
</evidence>
<dbReference type="GO" id="GO:0005975">
    <property type="term" value="P:carbohydrate metabolic process"/>
    <property type="evidence" value="ECO:0007669"/>
    <property type="project" value="InterPro"/>
</dbReference>
<dbReference type="InterPro" id="IPR005844">
    <property type="entry name" value="A-D-PHexomutase_a/b/a-I"/>
</dbReference>
<dbReference type="Gene3D" id="3.30.310.50">
    <property type="entry name" value="Alpha-D-phosphohexomutase, C-terminal domain"/>
    <property type="match status" value="1"/>
</dbReference>
<feature type="domain" description="Alpha-D-phosphohexomutase C-terminal" evidence="9">
    <location>
        <begin position="382"/>
        <end position="445"/>
    </location>
</feature>
<dbReference type="EC" id="5.4.2.10" evidence="13"/>
<evidence type="ECO:0000256" key="5">
    <source>
        <dbReference type="ARBA" id="ARBA00022842"/>
    </source>
</evidence>
<dbReference type="Proteomes" id="UP000317716">
    <property type="component" value="Unassembled WGS sequence"/>
</dbReference>
<dbReference type="Pfam" id="PF02878">
    <property type="entry name" value="PGM_PMM_I"/>
    <property type="match status" value="1"/>
</dbReference>
<evidence type="ECO:0000256" key="4">
    <source>
        <dbReference type="ARBA" id="ARBA00022723"/>
    </source>
</evidence>
<protein>
    <submittedName>
        <fullName evidence="13">Phosphoglucosamine mutase</fullName>
        <ecNumber evidence="13">5.4.2.10</ecNumber>
    </submittedName>
</protein>
<dbReference type="InterPro" id="IPR005845">
    <property type="entry name" value="A-D-PHexomutase_a/b/a-II"/>
</dbReference>
<dbReference type="PRINTS" id="PR00509">
    <property type="entry name" value="PGMPMM"/>
</dbReference>
<dbReference type="SUPFAM" id="SSF53738">
    <property type="entry name" value="Phosphoglucomutase, first 3 domains"/>
    <property type="match status" value="3"/>
</dbReference>
<comment type="similarity">
    <text evidence="2 7">Belongs to the phosphohexose mutase family.</text>
</comment>
<evidence type="ECO:0000313" key="13">
    <source>
        <dbReference type="EMBL" id="TMQ51652.1"/>
    </source>
</evidence>
<comment type="cofactor">
    <cofactor evidence="1">
        <name>Mg(2+)</name>
        <dbReference type="ChEBI" id="CHEBI:18420"/>
    </cofactor>
</comment>
<evidence type="ECO:0000259" key="11">
    <source>
        <dbReference type="Pfam" id="PF02879"/>
    </source>
</evidence>
<dbReference type="Pfam" id="PF02880">
    <property type="entry name" value="PGM_PMM_III"/>
    <property type="match status" value="1"/>
</dbReference>
<feature type="domain" description="Alpha-D-phosphohexomutase alpha/beta/alpha" evidence="12">
    <location>
        <begin position="276"/>
        <end position="368"/>
    </location>
</feature>
<evidence type="ECO:0000256" key="2">
    <source>
        <dbReference type="ARBA" id="ARBA00010231"/>
    </source>
</evidence>
<dbReference type="GO" id="GO:0004615">
    <property type="term" value="F:phosphomannomutase activity"/>
    <property type="evidence" value="ECO:0007669"/>
    <property type="project" value="TreeGrafter"/>
</dbReference>
<dbReference type="SUPFAM" id="SSF55957">
    <property type="entry name" value="Phosphoglucomutase, C-terminal domain"/>
    <property type="match status" value="1"/>
</dbReference>
<sequence>MTSSLMISVAGVRGVVGDSLTPTVLIRFAEAFARGLEPGPVVVGRDARRSGVMVQRAVAAGLLAAGRDVVNLGLATTPTTQLAVEHMQAAGGIILTASHNPAPWNALKFLSPLGEFLDEAAGRALRERMEASHPRWVTHEQLGTEREESAALEWHITRVFGLDCIDPERIRRRKLRVAVDGCASVGGVAIPRLLEELGASVIEVDCQPNGAFTRELEPLPEHLGALCRAVIDSQSDFGVALDPDADRAAFVDHAGNPLGEEYTLPLGVQVALTKTAGPVVTNLSTSRIVDAVCSRFGVPLYRAPVGEANVVAEMKARGAVAGGEGNGGMILPAAHYGRDGLVAVALIAQALATSGKSLRELADEWPHYSMIKHKEQLADEPWEAASARLKARFPGHAVDTADGLRLARDDEWLHVRASGTEPVVRMIAESPTVKRTRALIDDAREALSPARAGVQPKGRRPKSAARR</sequence>
<dbReference type="GO" id="GO:0009252">
    <property type="term" value="P:peptidoglycan biosynthetic process"/>
    <property type="evidence" value="ECO:0007669"/>
    <property type="project" value="TreeGrafter"/>
</dbReference>
<feature type="region of interest" description="Disordered" evidence="8">
    <location>
        <begin position="444"/>
        <end position="467"/>
    </location>
</feature>
<evidence type="ECO:0000256" key="6">
    <source>
        <dbReference type="ARBA" id="ARBA00023235"/>
    </source>
</evidence>
<organism evidence="13 14">
    <name type="scientific">Eiseniibacteriota bacterium</name>
    <dbReference type="NCBI Taxonomy" id="2212470"/>
    <lineage>
        <taxon>Bacteria</taxon>
        <taxon>Candidatus Eiseniibacteriota</taxon>
    </lineage>
</organism>
<dbReference type="InterPro" id="IPR016066">
    <property type="entry name" value="A-D-PHexomutase_CS"/>
</dbReference>
<dbReference type="InterPro" id="IPR050060">
    <property type="entry name" value="Phosphoglucosamine_mutase"/>
</dbReference>
<accession>A0A538SJX1</accession>
<reference evidence="13 14" key="1">
    <citation type="journal article" date="2019" name="Nat. Microbiol.">
        <title>Mediterranean grassland soil C-N compound turnover is dependent on rainfall and depth, and is mediated by genomically divergent microorganisms.</title>
        <authorList>
            <person name="Diamond S."/>
            <person name="Andeer P.F."/>
            <person name="Li Z."/>
            <person name="Crits-Christoph A."/>
            <person name="Burstein D."/>
            <person name="Anantharaman K."/>
            <person name="Lane K.R."/>
            <person name="Thomas B.C."/>
            <person name="Pan C."/>
            <person name="Northen T.R."/>
            <person name="Banfield J.F."/>
        </authorList>
    </citation>
    <scope>NUCLEOTIDE SEQUENCE [LARGE SCALE GENOMIC DNA]</scope>
    <source>
        <strain evidence="13">WS_2</strain>
    </source>
</reference>
<dbReference type="InterPro" id="IPR016055">
    <property type="entry name" value="A-D-PHexomutase_a/b/a-I/II/III"/>
</dbReference>
<evidence type="ECO:0000256" key="7">
    <source>
        <dbReference type="RuleBase" id="RU004326"/>
    </source>
</evidence>
<evidence type="ECO:0000259" key="10">
    <source>
        <dbReference type="Pfam" id="PF02878"/>
    </source>
</evidence>
<evidence type="ECO:0000256" key="3">
    <source>
        <dbReference type="ARBA" id="ARBA00022553"/>
    </source>
</evidence>
<dbReference type="Pfam" id="PF00408">
    <property type="entry name" value="PGM_PMM_IV"/>
    <property type="match status" value="1"/>
</dbReference>
<evidence type="ECO:0000256" key="1">
    <source>
        <dbReference type="ARBA" id="ARBA00001946"/>
    </source>
</evidence>
<dbReference type="GO" id="GO:0008966">
    <property type="term" value="F:phosphoglucosamine mutase activity"/>
    <property type="evidence" value="ECO:0007669"/>
    <property type="project" value="UniProtKB-EC"/>
</dbReference>
<dbReference type="AlphaFoldDB" id="A0A538SJX1"/>
<dbReference type="GO" id="GO:0005829">
    <property type="term" value="C:cytosol"/>
    <property type="evidence" value="ECO:0007669"/>
    <property type="project" value="TreeGrafter"/>
</dbReference>